<gene>
    <name evidence="4" type="primary">jg6372</name>
    <name evidence="4" type="ORF">PAEG_LOCUS16730</name>
</gene>
<evidence type="ECO:0000256" key="2">
    <source>
        <dbReference type="SAM" id="MobiDB-lite"/>
    </source>
</evidence>
<feature type="region of interest" description="Disordered" evidence="2">
    <location>
        <begin position="310"/>
        <end position="443"/>
    </location>
</feature>
<dbReference type="GO" id="GO:0051726">
    <property type="term" value="P:regulation of cell cycle"/>
    <property type="evidence" value="ECO:0007669"/>
    <property type="project" value="InterPro"/>
</dbReference>
<feature type="compositionally biased region" description="Low complexity" evidence="2">
    <location>
        <begin position="80"/>
        <end position="90"/>
    </location>
</feature>
<dbReference type="AlphaFoldDB" id="A0A8S4RTD5"/>
<dbReference type="Proteomes" id="UP000838756">
    <property type="component" value="Unassembled WGS sequence"/>
</dbReference>
<dbReference type="InterPro" id="IPR032922">
    <property type="entry name" value="SON"/>
</dbReference>
<dbReference type="GO" id="GO:0048024">
    <property type="term" value="P:regulation of mRNA splicing, via spliceosome"/>
    <property type="evidence" value="ECO:0007669"/>
    <property type="project" value="TreeGrafter"/>
</dbReference>
<name>A0A8S4RTD5_9NEOP</name>
<dbReference type="OrthoDB" id="786951at2759"/>
<evidence type="ECO:0000256" key="3">
    <source>
        <dbReference type="SAM" id="Phobius"/>
    </source>
</evidence>
<protein>
    <submittedName>
        <fullName evidence="4">Jg6372 protein</fullName>
    </submittedName>
</protein>
<feature type="compositionally biased region" description="Polar residues" evidence="2">
    <location>
        <begin position="272"/>
        <end position="289"/>
    </location>
</feature>
<feature type="compositionally biased region" description="Low complexity" evidence="2">
    <location>
        <begin position="558"/>
        <end position="570"/>
    </location>
</feature>
<keyword evidence="5" id="KW-1185">Reference proteome</keyword>
<evidence type="ECO:0000256" key="1">
    <source>
        <dbReference type="SAM" id="Coils"/>
    </source>
</evidence>
<keyword evidence="3" id="KW-0812">Transmembrane</keyword>
<feature type="coiled-coil region" evidence="1">
    <location>
        <begin position="129"/>
        <end position="156"/>
    </location>
</feature>
<feature type="compositionally biased region" description="Basic and acidic residues" evidence="2">
    <location>
        <begin position="183"/>
        <end position="193"/>
    </location>
</feature>
<feature type="compositionally biased region" description="Basic and acidic residues" evidence="2">
    <location>
        <begin position="253"/>
        <end position="265"/>
    </location>
</feature>
<sequence>MTTLIDKIEMLIKREKTTPERKKEDTTKSSSEILSELFSAFNADPPKIEEIPFKKSKKGKKKHEKDKKKHKKDKKKRSRSSSSSSASESSDYSHKRKKRKKSKPKKRPERSPSTGRSCTPLLVNFEPEKKIKKENIKKENIKKENIKTENIKKENKIVKIDQPEKEKLKVEKDINNECPVKVEKVMDKSEPTSKIDASSIPMPVAPTENKTGCKDLRLKLDKKQDAAAESDKAKSKIQIKNLKFSAVFEETVKKAEEEARKKAEKEEEGELTDSSNSSVKEDVTNSNFPKSADPGGILKKQAAEEIKVVEEKILTITKPKITEKTHKSSRRDRSRSKKRDRSRSKKRDRSRSKKRDRSRSKKRSRSKSRRSRSGSTSKRSRPSSTRSRRRSRSSHRSRSRRRTPSRIRHRSPPKVQHRSRLSPRHRGRRSRSPTGVKLADSEKKRLLEVARRNAINMLKNGAVPAGAAVLPPHTRNQVMAAIQSGGKSVDELTDFCKHLSKKEALGELSSVSSNDDGMSENEDTIAFHHPFLVKEKAPIVMNIRQVAKLNSRSPDISSPPGEKSSSEPLALPAPPSPTYLKSFTSGSQLASVPAIAAPGPQAYPPRVDNPKLDMAIMVSQKLSLIRKEQEQNESDPVQSFGWAAKDSTLGQFTGSTGAQILTPRELASGTQAWAKKLEAPVGIRVTLLYGPAALVRTYNTIVLSFLTFNTLFMMVMTTLLDFFIR</sequence>
<proteinExistence type="predicted"/>
<reference evidence="4" key="1">
    <citation type="submission" date="2022-03" db="EMBL/GenBank/DDBJ databases">
        <authorList>
            <person name="Lindestad O."/>
        </authorList>
    </citation>
    <scope>NUCLEOTIDE SEQUENCE</scope>
</reference>
<comment type="caution">
    <text evidence="4">The sequence shown here is derived from an EMBL/GenBank/DDBJ whole genome shotgun (WGS) entry which is preliminary data.</text>
</comment>
<dbReference type="GO" id="GO:0003723">
    <property type="term" value="F:RNA binding"/>
    <property type="evidence" value="ECO:0007669"/>
    <property type="project" value="InterPro"/>
</dbReference>
<dbReference type="EMBL" id="CAKXAJ010025470">
    <property type="protein sequence ID" value="CAH2240118.1"/>
    <property type="molecule type" value="Genomic_DNA"/>
</dbReference>
<keyword evidence="3" id="KW-1133">Transmembrane helix</keyword>
<dbReference type="PANTHER" id="PTHR46528:SF1">
    <property type="entry name" value="PROTEIN SON"/>
    <property type="match status" value="1"/>
</dbReference>
<evidence type="ECO:0000313" key="4">
    <source>
        <dbReference type="EMBL" id="CAH2240118.1"/>
    </source>
</evidence>
<feature type="compositionally biased region" description="Basic residues" evidence="2">
    <location>
        <begin position="54"/>
        <end position="79"/>
    </location>
</feature>
<accession>A0A8S4RTD5</accession>
<feature type="region of interest" description="Disordered" evidence="2">
    <location>
        <begin position="550"/>
        <end position="582"/>
    </location>
</feature>
<keyword evidence="1" id="KW-0175">Coiled coil</keyword>
<feature type="region of interest" description="Disordered" evidence="2">
    <location>
        <begin position="253"/>
        <end position="297"/>
    </location>
</feature>
<feature type="region of interest" description="Disordered" evidence="2">
    <location>
        <begin position="1"/>
        <end position="129"/>
    </location>
</feature>
<feature type="compositionally biased region" description="Basic residues" evidence="2">
    <location>
        <begin position="327"/>
        <end position="431"/>
    </location>
</feature>
<feature type="region of interest" description="Disordered" evidence="2">
    <location>
        <begin position="183"/>
        <end position="211"/>
    </location>
</feature>
<evidence type="ECO:0000313" key="5">
    <source>
        <dbReference type="Proteomes" id="UP000838756"/>
    </source>
</evidence>
<feature type="compositionally biased region" description="Basic and acidic residues" evidence="2">
    <location>
        <begin position="1"/>
        <end position="27"/>
    </location>
</feature>
<feature type="transmembrane region" description="Helical" evidence="3">
    <location>
        <begin position="701"/>
        <end position="724"/>
    </location>
</feature>
<keyword evidence="3" id="KW-0472">Membrane</keyword>
<feature type="compositionally biased region" description="Basic residues" evidence="2">
    <location>
        <begin position="94"/>
        <end position="108"/>
    </location>
</feature>
<dbReference type="PANTHER" id="PTHR46528">
    <property type="entry name" value="PROTEIN SON"/>
    <property type="match status" value="1"/>
</dbReference>
<organism evidence="4 5">
    <name type="scientific">Pararge aegeria aegeria</name>
    <dbReference type="NCBI Taxonomy" id="348720"/>
    <lineage>
        <taxon>Eukaryota</taxon>
        <taxon>Metazoa</taxon>
        <taxon>Ecdysozoa</taxon>
        <taxon>Arthropoda</taxon>
        <taxon>Hexapoda</taxon>
        <taxon>Insecta</taxon>
        <taxon>Pterygota</taxon>
        <taxon>Neoptera</taxon>
        <taxon>Endopterygota</taxon>
        <taxon>Lepidoptera</taxon>
        <taxon>Glossata</taxon>
        <taxon>Ditrysia</taxon>
        <taxon>Papilionoidea</taxon>
        <taxon>Nymphalidae</taxon>
        <taxon>Satyrinae</taxon>
        <taxon>Satyrini</taxon>
        <taxon>Parargina</taxon>
        <taxon>Pararge</taxon>
    </lineage>
</organism>